<evidence type="ECO:0000313" key="2">
    <source>
        <dbReference type="Proteomes" id="UP000814033"/>
    </source>
</evidence>
<comment type="caution">
    <text evidence="1">The sequence shown here is derived from an EMBL/GenBank/DDBJ whole genome shotgun (WGS) entry which is preliminary data.</text>
</comment>
<keyword evidence="2" id="KW-1185">Reference proteome</keyword>
<reference evidence="1" key="1">
    <citation type="submission" date="2021-02" db="EMBL/GenBank/DDBJ databases">
        <authorList>
            <consortium name="DOE Joint Genome Institute"/>
            <person name="Ahrendt S."/>
            <person name="Looney B.P."/>
            <person name="Miyauchi S."/>
            <person name="Morin E."/>
            <person name="Drula E."/>
            <person name="Courty P.E."/>
            <person name="Chicoki N."/>
            <person name="Fauchery L."/>
            <person name="Kohler A."/>
            <person name="Kuo A."/>
            <person name="Labutti K."/>
            <person name="Pangilinan J."/>
            <person name="Lipzen A."/>
            <person name="Riley R."/>
            <person name="Andreopoulos W."/>
            <person name="He G."/>
            <person name="Johnson J."/>
            <person name="Barry K.W."/>
            <person name="Grigoriev I.V."/>
            <person name="Nagy L."/>
            <person name="Hibbett D."/>
            <person name="Henrissat B."/>
            <person name="Matheny P.B."/>
            <person name="Labbe J."/>
            <person name="Martin F."/>
        </authorList>
    </citation>
    <scope>NUCLEOTIDE SEQUENCE</scope>
    <source>
        <strain evidence="1">FP105234-sp</strain>
    </source>
</reference>
<reference evidence="1" key="2">
    <citation type="journal article" date="2022" name="New Phytol.">
        <title>Evolutionary transition to the ectomycorrhizal habit in the genomes of a hyperdiverse lineage of mushroom-forming fungi.</title>
        <authorList>
            <person name="Looney B."/>
            <person name="Miyauchi S."/>
            <person name="Morin E."/>
            <person name="Drula E."/>
            <person name="Courty P.E."/>
            <person name="Kohler A."/>
            <person name="Kuo A."/>
            <person name="LaButti K."/>
            <person name="Pangilinan J."/>
            <person name="Lipzen A."/>
            <person name="Riley R."/>
            <person name="Andreopoulos W."/>
            <person name="He G."/>
            <person name="Johnson J."/>
            <person name="Nolan M."/>
            <person name="Tritt A."/>
            <person name="Barry K.W."/>
            <person name="Grigoriev I.V."/>
            <person name="Nagy L.G."/>
            <person name="Hibbett D."/>
            <person name="Henrissat B."/>
            <person name="Matheny P.B."/>
            <person name="Labbe J."/>
            <person name="Martin F.M."/>
        </authorList>
    </citation>
    <scope>NUCLEOTIDE SEQUENCE</scope>
    <source>
        <strain evidence="1">FP105234-sp</strain>
    </source>
</reference>
<protein>
    <submittedName>
        <fullName evidence="1">Uncharacterized protein</fullName>
    </submittedName>
</protein>
<evidence type="ECO:0000313" key="1">
    <source>
        <dbReference type="EMBL" id="KAI0048070.1"/>
    </source>
</evidence>
<gene>
    <name evidence="1" type="ORF">FA95DRAFT_1558463</name>
</gene>
<dbReference type="EMBL" id="MU275893">
    <property type="protein sequence ID" value="KAI0048070.1"/>
    <property type="molecule type" value="Genomic_DNA"/>
</dbReference>
<name>A0ACB8RVT5_9AGAM</name>
<dbReference type="Proteomes" id="UP000814033">
    <property type="component" value="Unassembled WGS sequence"/>
</dbReference>
<accession>A0ACB8RVT5</accession>
<proteinExistence type="predicted"/>
<organism evidence="1 2">
    <name type="scientific">Auriscalpium vulgare</name>
    <dbReference type="NCBI Taxonomy" id="40419"/>
    <lineage>
        <taxon>Eukaryota</taxon>
        <taxon>Fungi</taxon>
        <taxon>Dikarya</taxon>
        <taxon>Basidiomycota</taxon>
        <taxon>Agaricomycotina</taxon>
        <taxon>Agaricomycetes</taxon>
        <taxon>Russulales</taxon>
        <taxon>Auriscalpiaceae</taxon>
        <taxon>Auriscalpium</taxon>
    </lineage>
</organism>
<sequence>MVTYSSRVYIDLMKTATSKWANWDPVRIINVGDYGEVDKDTGIFRMDGNIYAEGLVSGESQIIRSQPMDTYQVASKSVQMVELSASGEGNTPGVADAAVKAKVSFPEKGGVALYMHKPILSTMPSLHLGMLGTITKIKRKDVVTETYSCQAYFMCLTRHKCPDFELQLKAVVPVTAGVSAGGSVGLKWETAVQATFCQKGASPTGEYDFVPLFNLKRKPRYSRKRDSPALEDDTEIEWIDKPVPWKALNDEGEEFVDVVSDSEEE</sequence>